<keyword evidence="1" id="KW-1133">Transmembrane helix</keyword>
<proteinExistence type="predicted"/>
<keyword evidence="3" id="KW-1185">Reference proteome</keyword>
<feature type="transmembrane region" description="Helical" evidence="1">
    <location>
        <begin position="116"/>
        <end position="136"/>
    </location>
</feature>
<gene>
    <name evidence="2" type="ORF">GXW79_13595</name>
</gene>
<dbReference type="RefSeq" id="WP_211874957.1">
    <property type="nucleotide sequence ID" value="NZ_JAAEDH010000015.1"/>
</dbReference>
<dbReference type="EMBL" id="JAAEDH010000015">
    <property type="protein sequence ID" value="MBR0656111.1"/>
    <property type="molecule type" value="Genomic_DNA"/>
</dbReference>
<evidence type="ECO:0000256" key="1">
    <source>
        <dbReference type="SAM" id="Phobius"/>
    </source>
</evidence>
<name>A0AAF1KMA6_9PROT</name>
<comment type="caution">
    <text evidence="2">The sequence shown here is derived from an EMBL/GenBank/DDBJ whole genome shotgun (WGS) entry which is preliminary data.</text>
</comment>
<feature type="transmembrane region" description="Helical" evidence="1">
    <location>
        <begin position="16"/>
        <end position="36"/>
    </location>
</feature>
<feature type="transmembrane region" description="Helical" evidence="1">
    <location>
        <begin position="42"/>
        <end position="64"/>
    </location>
</feature>
<dbReference type="Proteomes" id="UP001196068">
    <property type="component" value="Unassembled WGS sequence"/>
</dbReference>
<keyword evidence="1" id="KW-0812">Transmembrane</keyword>
<evidence type="ECO:0000313" key="2">
    <source>
        <dbReference type="EMBL" id="MBR0656111.1"/>
    </source>
</evidence>
<reference evidence="2" key="2">
    <citation type="journal article" date="2021" name="Syst. Appl. Microbiol.">
        <title>Roseomonas hellenica sp. nov., isolated from roots of wild-growing Alkanna tinctoria.</title>
        <authorList>
            <person name="Rat A."/>
            <person name="Naranjo H.D."/>
            <person name="Lebbe L."/>
            <person name="Cnockaert M."/>
            <person name="Krigas N."/>
            <person name="Grigoriadou K."/>
            <person name="Maloupa E."/>
            <person name="Willems A."/>
        </authorList>
    </citation>
    <scope>NUCLEOTIDE SEQUENCE</scope>
    <source>
        <strain evidence="2">LMG 28251</strain>
    </source>
</reference>
<accession>A0AAF1KMA6</accession>
<sequence>MNKTLAALRRGDMTDVTIACFVAVLLYGLMLLFALIHQGGALFSAALLAGILGAALGWVIGIGLSPYEAKERKSFSDLGKLVAGFLGGYGLSKLDPALSRLGSAGHGLADAVVKDALALAGVGSASMLIAAVLTYITRHYWDDAQNQGRSAPGA</sequence>
<protein>
    <submittedName>
        <fullName evidence="2">Uncharacterized protein</fullName>
    </submittedName>
</protein>
<dbReference type="AlphaFoldDB" id="A0AAF1KMA6"/>
<organism evidence="2 3">
    <name type="scientific">Plastoroseomonas arctica</name>
    <dbReference type="NCBI Taxonomy" id="1509237"/>
    <lineage>
        <taxon>Bacteria</taxon>
        <taxon>Pseudomonadati</taxon>
        <taxon>Pseudomonadota</taxon>
        <taxon>Alphaproteobacteria</taxon>
        <taxon>Acetobacterales</taxon>
        <taxon>Acetobacteraceae</taxon>
        <taxon>Plastoroseomonas</taxon>
    </lineage>
</organism>
<evidence type="ECO:0000313" key="3">
    <source>
        <dbReference type="Proteomes" id="UP001196068"/>
    </source>
</evidence>
<keyword evidence="1" id="KW-0472">Membrane</keyword>
<reference evidence="2" key="1">
    <citation type="submission" date="2020-01" db="EMBL/GenBank/DDBJ databases">
        <authorList>
            <person name="Rat A."/>
        </authorList>
    </citation>
    <scope>NUCLEOTIDE SEQUENCE</scope>
    <source>
        <strain evidence="2">LMG 28251</strain>
    </source>
</reference>